<proteinExistence type="predicted"/>
<keyword evidence="3 5" id="KW-0067">ATP-binding</keyword>
<dbReference type="AlphaFoldDB" id="A0A640WEJ3"/>
<dbReference type="PROSITE" id="PS00211">
    <property type="entry name" value="ABC_TRANSPORTER_1"/>
    <property type="match status" value="1"/>
</dbReference>
<dbReference type="EMBL" id="VTPX01000004">
    <property type="protein sequence ID" value="KAA0018554.1"/>
    <property type="molecule type" value="Genomic_DNA"/>
</dbReference>
<accession>A0A640WEJ3</accession>
<organism evidence="5 6">
    <name type="scientific">Salinicola corii</name>
    <dbReference type="NCBI Taxonomy" id="2606937"/>
    <lineage>
        <taxon>Bacteria</taxon>
        <taxon>Pseudomonadati</taxon>
        <taxon>Pseudomonadota</taxon>
        <taxon>Gammaproteobacteria</taxon>
        <taxon>Oceanospirillales</taxon>
        <taxon>Halomonadaceae</taxon>
        <taxon>Salinicola</taxon>
    </lineage>
</organism>
<dbReference type="Pfam" id="PF00005">
    <property type="entry name" value="ABC_tran"/>
    <property type="match status" value="1"/>
</dbReference>
<evidence type="ECO:0000313" key="6">
    <source>
        <dbReference type="Proteomes" id="UP000466024"/>
    </source>
</evidence>
<dbReference type="SUPFAM" id="SSF52540">
    <property type="entry name" value="P-loop containing nucleoside triphosphate hydrolases"/>
    <property type="match status" value="1"/>
</dbReference>
<dbReference type="GO" id="GO:0043190">
    <property type="term" value="C:ATP-binding cassette (ABC) transporter complex"/>
    <property type="evidence" value="ECO:0007669"/>
    <property type="project" value="InterPro"/>
</dbReference>
<dbReference type="InterPro" id="IPR003439">
    <property type="entry name" value="ABC_transporter-like_ATP-bd"/>
</dbReference>
<reference evidence="5 6" key="1">
    <citation type="submission" date="2019-08" db="EMBL/GenBank/DDBJ databases">
        <title>Bioinformatics analysis of the strain L3 and L5.</title>
        <authorList>
            <person name="Li X."/>
        </authorList>
    </citation>
    <scope>NUCLEOTIDE SEQUENCE [LARGE SCALE GENOMIC DNA]</scope>
    <source>
        <strain evidence="5 6">L3</strain>
    </source>
</reference>
<comment type="caution">
    <text evidence="5">The sequence shown here is derived from an EMBL/GenBank/DDBJ whole genome shotgun (WGS) entry which is preliminary data.</text>
</comment>
<evidence type="ECO:0000259" key="4">
    <source>
        <dbReference type="PROSITE" id="PS50893"/>
    </source>
</evidence>
<dbReference type="GO" id="GO:0005524">
    <property type="term" value="F:ATP binding"/>
    <property type="evidence" value="ECO:0007669"/>
    <property type="project" value="UniProtKB-KW"/>
</dbReference>
<name>A0A640WEJ3_9GAMM</name>
<dbReference type="PROSITE" id="PS50893">
    <property type="entry name" value="ABC_TRANSPORTER_2"/>
    <property type="match status" value="1"/>
</dbReference>
<dbReference type="RefSeq" id="WP_149434978.1">
    <property type="nucleotide sequence ID" value="NZ_VTPX01000004.1"/>
</dbReference>
<dbReference type="InterPro" id="IPR003593">
    <property type="entry name" value="AAA+_ATPase"/>
</dbReference>
<dbReference type="InterPro" id="IPR027417">
    <property type="entry name" value="P-loop_NTPase"/>
</dbReference>
<evidence type="ECO:0000313" key="5">
    <source>
        <dbReference type="EMBL" id="KAA0018554.1"/>
    </source>
</evidence>
<dbReference type="GO" id="GO:0140359">
    <property type="term" value="F:ABC-type transporter activity"/>
    <property type="evidence" value="ECO:0007669"/>
    <property type="project" value="UniProtKB-ARBA"/>
</dbReference>
<dbReference type="Proteomes" id="UP000466024">
    <property type="component" value="Unassembled WGS sequence"/>
</dbReference>
<dbReference type="SMART" id="SM00382">
    <property type="entry name" value="AAA"/>
    <property type="match status" value="1"/>
</dbReference>
<dbReference type="InterPro" id="IPR017871">
    <property type="entry name" value="ABC_transporter-like_CS"/>
</dbReference>
<dbReference type="SUPFAM" id="SSF50331">
    <property type="entry name" value="MOP-like"/>
    <property type="match status" value="1"/>
</dbReference>
<keyword evidence="1" id="KW-0813">Transport</keyword>
<sequence length="332" mass="35996">MTLASSLQALSITLTHCAKTWPDGSRALEPLNLEVRAGETLALLGPSGCGKTTLLRMICGLEKTDAGGTIRFGSDDVTRTAPEARGVGVVFQGYALFPNMNVAQNIGYGLKIRGVDSVTRHRRVTEMLELVELEALAERRIDQLSGGQRQRVALARAIAIEPRVLLLDEPLTALDARLRQQLRVDLSALLKKLGITCVIVTHDQEEAMMLGDRVAVMSAGRLEQLGNPEMLYRQPASNFVADFLGTLCHLRGGPVKHHHGVDSLTFRPHEVQLQAPGHGLAASIRARFYLGSHVRFELVLDDGQPFTALAGPDAPWQPGDSVSITLNQTHAA</sequence>
<keyword evidence="2" id="KW-0547">Nucleotide-binding</keyword>
<keyword evidence="6" id="KW-1185">Reference proteome</keyword>
<dbReference type="InterPro" id="IPR008995">
    <property type="entry name" value="Mo/tungstate-bd_C_term_dom"/>
</dbReference>
<dbReference type="Gene3D" id="3.40.50.300">
    <property type="entry name" value="P-loop containing nucleotide triphosphate hydrolases"/>
    <property type="match status" value="1"/>
</dbReference>
<evidence type="ECO:0000256" key="3">
    <source>
        <dbReference type="ARBA" id="ARBA00022840"/>
    </source>
</evidence>
<gene>
    <name evidence="5" type="ORF">F0A16_08510</name>
</gene>
<dbReference type="GO" id="GO:0016887">
    <property type="term" value="F:ATP hydrolysis activity"/>
    <property type="evidence" value="ECO:0007669"/>
    <property type="project" value="InterPro"/>
</dbReference>
<dbReference type="PANTHER" id="PTHR42781:SF4">
    <property type="entry name" value="SPERMIDINE_PUTRESCINE IMPORT ATP-BINDING PROTEIN POTA"/>
    <property type="match status" value="1"/>
</dbReference>
<dbReference type="FunFam" id="3.40.50.300:FF:000042">
    <property type="entry name" value="Maltose/maltodextrin ABC transporter, ATP-binding protein"/>
    <property type="match status" value="1"/>
</dbReference>
<dbReference type="InterPro" id="IPR050093">
    <property type="entry name" value="ABC_SmlMolc_Importer"/>
</dbReference>
<dbReference type="PANTHER" id="PTHR42781">
    <property type="entry name" value="SPERMIDINE/PUTRESCINE IMPORT ATP-BINDING PROTEIN POTA"/>
    <property type="match status" value="1"/>
</dbReference>
<dbReference type="Pfam" id="PF08402">
    <property type="entry name" value="TOBE_2"/>
    <property type="match status" value="1"/>
</dbReference>
<dbReference type="InterPro" id="IPR013611">
    <property type="entry name" value="Transp-assoc_OB_typ2"/>
</dbReference>
<feature type="domain" description="ABC transporter" evidence="4">
    <location>
        <begin position="7"/>
        <end position="244"/>
    </location>
</feature>
<protein>
    <submittedName>
        <fullName evidence="5">ABC transporter ATP-binding protein</fullName>
    </submittedName>
</protein>
<evidence type="ECO:0000256" key="2">
    <source>
        <dbReference type="ARBA" id="ARBA00022741"/>
    </source>
</evidence>
<evidence type="ECO:0000256" key="1">
    <source>
        <dbReference type="ARBA" id="ARBA00022448"/>
    </source>
</evidence>